<name>A0A1B0ZFE3_9MICO</name>
<dbReference type="AlphaFoldDB" id="A0A1B0ZFE3"/>
<dbReference type="Proteomes" id="UP000092596">
    <property type="component" value="Chromosome"/>
</dbReference>
<dbReference type="STRING" id="1630135.DAD186_01170"/>
<protein>
    <submittedName>
        <fullName evidence="1">Uncharacterized protein</fullName>
    </submittedName>
</protein>
<dbReference type="KEGG" id="dva:DAD186_01170"/>
<gene>
    <name evidence="1" type="ORF">DAD186_01170</name>
</gene>
<dbReference type="EMBL" id="CP012117">
    <property type="protein sequence ID" value="ANP26676.1"/>
    <property type="molecule type" value="Genomic_DNA"/>
</dbReference>
<evidence type="ECO:0000313" key="1">
    <source>
        <dbReference type="EMBL" id="ANP26676.1"/>
    </source>
</evidence>
<evidence type="ECO:0000313" key="2">
    <source>
        <dbReference type="Proteomes" id="UP000092596"/>
    </source>
</evidence>
<sequence length="87" mass="9270">MGQRVQVMDGADAESAGGHYVVTAGRRHRKGVLLLGGVSEDLSNRRQVEGDHSGQGEGDNMVWHVAIMAGTARYTSFPPLALGRAPR</sequence>
<accession>A0A1B0ZFE3</accession>
<reference evidence="1 2" key="1">
    <citation type="submission" date="2015-06" db="EMBL/GenBank/DDBJ databases">
        <title>Investigation of pathophysiology for high-risk pregnancy and development of treatment modality based on it.</title>
        <authorList>
            <person name="Kim B.-C."/>
            <person name="Lim S."/>
        </authorList>
    </citation>
    <scope>NUCLEOTIDE SEQUENCE [LARGE SCALE GENOMIC DNA]</scope>
    <source>
        <strain evidence="1 2">AD1-86</strain>
    </source>
</reference>
<proteinExistence type="predicted"/>
<organism evidence="1 2">
    <name type="scientific">Dermabacter vaginalis</name>
    <dbReference type="NCBI Taxonomy" id="1630135"/>
    <lineage>
        <taxon>Bacteria</taxon>
        <taxon>Bacillati</taxon>
        <taxon>Actinomycetota</taxon>
        <taxon>Actinomycetes</taxon>
        <taxon>Micrococcales</taxon>
        <taxon>Dermabacteraceae</taxon>
        <taxon>Dermabacter</taxon>
    </lineage>
</organism>